<dbReference type="Pfam" id="PF00950">
    <property type="entry name" value="ABC-3"/>
    <property type="match status" value="1"/>
</dbReference>
<sequence>MAEIFSYQFVWVALFMSFLVSICSGIIGSIIVANKNVFVAGGVAHSAFGGVGAALFFGFSTTFGALLFGVIMALFLSYAFLYQKERLDAYVGASWAFGMAIGVIFIDITPGYNSDISSYLFGSLLAVGLEEMIAMGIFDVFLVLFVALYYYEMLALFYDNEFCTLKGLNVYAWTSIIFVLIAIGVVLSMSVGGLILILAILSIPAYIAHLFSHSLAFMMCISWLISLISIWVGFFVAYWCNVSIGACIVVLLAFAMFGAIIFHKFIRRIL</sequence>
<gene>
    <name evidence="8" type="ORF">V3I05_10395</name>
</gene>
<organism evidence="8 9">
    <name type="scientific">Helicobacter mastomyrinus</name>
    <dbReference type="NCBI Taxonomy" id="287948"/>
    <lineage>
        <taxon>Bacteria</taxon>
        <taxon>Pseudomonadati</taxon>
        <taxon>Campylobacterota</taxon>
        <taxon>Epsilonproteobacteria</taxon>
        <taxon>Campylobacterales</taxon>
        <taxon>Helicobacteraceae</taxon>
        <taxon>Helicobacter</taxon>
    </lineage>
</organism>
<protein>
    <submittedName>
        <fullName evidence="8">Metal ABC transporter permease</fullName>
    </submittedName>
</protein>
<dbReference type="InterPro" id="IPR001626">
    <property type="entry name" value="ABC_TroCD"/>
</dbReference>
<proteinExistence type="inferred from homology"/>
<feature type="transmembrane region" description="Helical" evidence="7">
    <location>
        <begin position="9"/>
        <end position="31"/>
    </location>
</feature>
<evidence type="ECO:0000256" key="2">
    <source>
        <dbReference type="ARBA" id="ARBA00008034"/>
    </source>
</evidence>
<reference evidence="8 9" key="1">
    <citation type="submission" date="2024-02" db="EMBL/GenBank/DDBJ databases">
        <title>Genome and pathogenicity analysis of Helicobacter mastomyrinus isolated from mice.</title>
        <authorList>
            <person name="Zhu L."/>
        </authorList>
    </citation>
    <scope>NUCLEOTIDE SEQUENCE [LARGE SCALE GENOMIC DNA]</scope>
    <source>
        <strain evidence="8 9">Hm-17</strain>
    </source>
</reference>
<feature type="transmembrane region" description="Helical" evidence="7">
    <location>
        <begin position="242"/>
        <end position="262"/>
    </location>
</feature>
<comment type="subcellular location">
    <subcellularLocation>
        <location evidence="6">Cell membrane</location>
        <topology evidence="6">Multi-pass membrane protein</topology>
    </subcellularLocation>
    <subcellularLocation>
        <location evidence="1">Membrane</location>
        <topology evidence="1">Multi-pass membrane protein</topology>
    </subcellularLocation>
</comment>
<feature type="transmembrane region" description="Helical" evidence="7">
    <location>
        <begin position="120"/>
        <end position="150"/>
    </location>
</feature>
<feature type="transmembrane region" description="Helical" evidence="7">
    <location>
        <begin position="89"/>
        <end position="108"/>
    </location>
</feature>
<keyword evidence="6" id="KW-0813">Transport</keyword>
<evidence type="ECO:0000256" key="5">
    <source>
        <dbReference type="ARBA" id="ARBA00023136"/>
    </source>
</evidence>
<comment type="similarity">
    <text evidence="2 6">Belongs to the ABC-3 integral membrane protein family.</text>
</comment>
<dbReference type="PANTHER" id="PTHR30477:SF18">
    <property type="entry name" value="METAL TRANSPORT SYSTEM MEMBRANE PROTEIN CT_417-RELATED"/>
    <property type="match status" value="1"/>
</dbReference>
<evidence type="ECO:0000256" key="4">
    <source>
        <dbReference type="ARBA" id="ARBA00022989"/>
    </source>
</evidence>
<feature type="transmembrane region" description="Helical" evidence="7">
    <location>
        <begin position="170"/>
        <end position="203"/>
    </location>
</feature>
<dbReference type="PANTHER" id="PTHR30477">
    <property type="entry name" value="ABC-TRANSPORTER METAL-BINDING PROTEIN"/>
    <property type="match status" value="1"/>
</dbReference>
<accession>A0ABZ3F5T2</accession>
<evidence type="ECO:0000256" key="7">
    <source>
        <dbReference type="SAM" id="Phobius"/>
    </source>
</evidence>
<dbReference type="Proteomes" id="UP001434737">
    <property type="component" value="Chromosome"/>
</dbReference>
<feature type="transmembrane region" description="Helical" evidence="7">
    <location>
        <begin position="215"/>
        <end position="236"/>
    </location>
</feature>
<dbReference type="SUPFAM" id="SSF81345">
    <property type="entry name" value="ABC transporter involved in vitamin B12 uptake, BtuC"/>
    <property type="match status" value="1"/>
</dbReference>
<evidence type="ECO:0000313" key="9">
    <source>
        <dbReference type="Proteomes" id="UP001434737"/>
    </source>
</evidence>
<name>A0ABZ3F5T2_9HELI</name>
<evidence type="ECO:0000256" key="3">
    <source>
        <dbReference type="ARBA" id="ARBA00022692"/>
    </source>
</evidence>
<keyword evidence="9" id="KW-1185">Reference proteome</keyword>
<dbReference type="RefSeq" id="WP_300742581.1">
    <property type="nucleotide sequence ID" value="NZ_CP145316.1"/>
</dbReference>
<keyword evidence="4 7" id="KW-1133">Transmembrane helix</keyword>
<dbReference type="EMBL" id="CP145316">
    <property type="protein sequence ID" value="XAM18075.1"/>
    <property type="molecule type" value="Genomic_DNA"/>
</dbReference>
<feature type="transmembrane region" description="Helical" evidence="7">
    <location>
        <begin position="37"/>
        <end position="57"/>
    </location>
</feature>
<keyword evidence="3 6" id="KW-0812">Transmembrane</keyword>
<evidence type="ECO:0000256" key="6">
    <source>
        <dbReference type="RuleBase" id="RU003943"/>
    </source>
</evidence>
<evidence type="ECO:0000256" key="1">
    <source>
        <dbReference type="ARBA" id="ARBA00004141"/>
    </source>
</evidence>
<keyword evidence="5 7" id="KW-0472">Membrane</keyword>
<dbReference type="InterPro" id="IPR037294">
    <property type="entry name" value="ABC_BtuC-like"/>
</dbReference>
<evidence type="ECO:0000313" key="8">
    <source>
        <dbReference type="EMBL" id="XAM18075.1"/>
    </source>
</evidence>
<dbReference type="Gene3D" id="1.10.3470.10">
    <property type="entry name" value="ABC transporter involved in vitamin B12 uptake, BtuC"/>
    <property type="match status" value="1"/>
</dbReference>
<feature type="transmembrane region" description="Helical" evidence="7">
    <location>
        <begin position="64"/>
        <end position="83"/>
    </location>
</feature>